<dbReference type="GO" id="GO:0016263">
    <property type="term" value="F:glycoprotein-N-acetylgalactosamine 3-beta-galactosyltransferase activity"/>
    <property type="evidence" value="ECO:0007669"/>
    <property type="project" value="TreeGrafter"/>
</dbReference>
<proteinExistence type="inferred from homology"/>
<reference evidence="8" key="2">
    <citation type="submission" date="2021-04" db="EMBL/GenBank/DDBJ databases">
        <title>Genome-wide patterns of bracovirus chromosomal integration into multiple host tissues during parasitism.</title>
        <authorList>
            <person name="Chebbi M.A.C."/>
        </authorList>
    </citation>
    <scope>NUCLEOTIDE SEQUENCE</scope>
    <source>
        <tissue evidence="8">Whole body</tissue>
    </source>
</reference>
<evidence type="ECO:0000313" key="9">
    <source>
        <dbReference type="Proteomes" id="UP000729913"/>
    </source>
</evidence>
<gene>
    <name evidence="8" type="ORF">G9C98_006070</name>
</gene>
<comment type="caution">
    <text evidence="8">The sequence shown here is derived from an EMBL/GenBank/DDBJ whole genome shotgun (WGS) entry which is preliminary data.</text>
</comment>
<keyword evidence="5 7" id="KW-1133">Transmembrane helix</keyword>
<comment type="similarity">
    <text evidence="2">Belongs to the glycosyltransferase 31 family. Beta3-Gal-T subfamily.</text>
</comment>
<name>A0A8J5R4W0_9HYME</name>
<dbReference type="PANTHER" id="PTHR23033">
    <property type="entry name" value="BETA1,3-GALACTOSYLTRANSFERASE"/>
    <property type="match status" value="1"/>
</dbReference>
<evidence type="ECO:0000256" key="4">
    <source>
        <dbReference type="ARBA" id="ARBA00022968"/>
    </source>
</evidence>
<dbReference type="InterPro" id="IPR026050">
    <property type="entry name" value="C1GALT1/C1GALT1_chp1"/>
</dbReference>
<evidence type="ECO:0000313" key="8">
    <source>
        <dbReference type="EMBL" id="KAG8037859.1"/>
    </source>
</evidence>
<reference evidence="8" key="1">
    <citation type="submission" date="2020-03" db="EMBL/GenBank/DDBJ databases">
        <authorList>
            <person name="Chebbi M.A."/>
            <person name="Drezen J.M."/>
        </authorList>
    </citation>
    <scope>NUCLEOTIDE SEQUENCE</scope>
    <source>
        <tissue evidence="8">Whole body</tissue>
    </source>
</reference>
<keyword evidence="3 7" id="KW-0812">Transmembrane</keyword>
<dbReference type="OrthoDB" id="414175at2759"/>
<dbReference type="AlphaFoldDB" id="A0A8J5R4W0"/>
<dbReference type="EMBL" id="JAAOIC020000047">
    <property type="protein sequence ID" value="KAG8037859.1"/>
    <property type="molecule type" value="Genomic_DNA"/>
</dbReference>
<keyword evidence="9" id="KW-1185">Reference proteome</keyword>
<evidence type="ECO:0000256" key="2">
    <source>
        <dbReference type="ARBA" id="ARBA00006462"/>
    </source>
</evidence>
<feature type="transmembrane region" description="Helical" evidence="7">
    <location>
        <begin position="12"/>
        <end position="30"/>
    </location>
</feature>
<protein>
    <recommendedName>
        <fullName evidence="10">Glycoprotein-N-acetylgalactosamine 3-beta-galactosyltransferase 1-like</fullName>
    </recommendedName>
</protein>
<dbReference type="PANTHER" id="PTHR23033:SF14">
    <property type="entry name" value="GLYCOPROTEIN-N-ACETYLGALACTOSAMINE 3-BETA-GALACTOSYLTRANSFERASE 1-RELATED"/>
    <property type="match status" value="1"/>
</dbReference>
<evidence type="ECO:0000256" key="1">
    <source>
        <dbReference type="ARBA" id="ARBA00004606"/>
    </source>
</evidence>
<sequence>MYLRSLKRKLIFFSGYLIGFIITLYLASIVSTCNHKDCHGKSWKLTKNTNINVVNKKLTIRGVKLSYQDINLPEDNLIKDTQKLKYQKWLRGYNITLSKINLDHQYYGSLFESNYTSSSLESDWLKSEINIVCVVFVEKIKLAKAIHNTWSKNCNKVYFFSHKVTDNDSNPSIVKLSVKITSSWQLLCESLHHVWRSLNDSLKWVIVIKDETMILLENLRYYVAPLDYKDDHYLGHPVVLWGQAYNVAQAGYILSRGAVEKIISHFNTHEKCLAGGKYWKQEDYYLGKHLAALNIQPSDTRDYKLRDIFHGYPLQTLLWGLNKLGNYFKRAVYPGGDCCSPRSVTFSVPDAEQLYTINYYLYHLFVHNSRGIYGNKPAPTPVPEQEVWKLALKDEFNITYFDNITNEVYYKIWRFKYVDPMNLKLMTNKEYINGSDIFEALWTKQESERVKRN</sequence>
<dbReference type="Proteomes" id="UP000729913">
    <property type="component" value="Unassembled WGS sequence"/>
</dbReference>
<evidence type="ECO:0000256" key="6">
    <source>
        <dbReference type="ARBA" id="ARBA00023136"/>
    </source>
</evidence>
<keyword evidence="4" id="KW-0735">Signal-anchor</keyword>
<evidence type="ECO:0000256" key="5">
    <source>
        <dbReference type="ARBA" id="ARBA00022989"/>
    </source>
</evidence>
<organism evidence="8 9">
    <name type="scientific">Cotesia typhae</name>
    <dbReference type="NCBI Taxonomy" id="2053667"/>
    <lineage>
        <taxon>Eukaryota</taxon>
        <taxon>Metazoa</taxon>
        <taxon>Ecdysozoa</taxon>
        <taxon>Arthropoda</taxon>
        <taxon>Hexapoda</taxon>
        <taxon>Insecta</taxon>
        <taxon>Pterygota</taxon>
        <taxon>Neoptera</taxon>
        <taxon>Endopterygota</taxon>
        <taxon>Hymenoptera</taxon>
        <taxon>Apocrita</taxon>
        <taxon>Ichneumonoidea</taxon>
        <taxon>Braconidae</taxon>
        <taxon>Microgastrinae</taxon>
        <taxon>Cotesia</taxon>
    </lineage>
</organism>
<comment type="subcellular location">
    <subcellularLocation>
        <location evidence="1">Membrane</location>
        <topology evidence="1">Single-pass type II membrane protein</topology>
    </subcellularLocation>
</comment>
<accession>A0A8J5R4W0</accession>
<evidence type="ECO:0000256" key="7">
    <source>
        <dbReference type="SAM" id="Phobius"/>
    </source>
</evidence>
<evidence type="ECO:0000256" key="3">
    <source>
        <dbReference type="ARBA" id="ARBA00022692"/>
    </source>
</evidence>
<evidence type="ECO:0008006" key="10">
    <source>
        <dbReference type="Google" id="ProtNLM"/>
    </source>
</evidence>
<dbReference type="GO" id="GO:0016020">
    <property type="term" value="C:membrane"/>
    <property type="evidence" value="ECO:0007669"/>
    <property type="project" value="UniProtKB-SubCell"/>
</dbReference>
<keyword evidence="6 7" id="KW-0472">Membrane</keyword>